<evidence type="ECO:0000313" key="3">
    <source>
        <dbReference type="Proteomes" id="UP001239445"/>
    </source>
</evidence>
<protein>
    <submittedName>
        <fullName evidence="2">Uncharacterized protein</fullName>
    </submittedName>
</protein>
<gene>
    <name evidence="2" type="ORF">QBC47DRAFT_436286</name>
</gene>
<evidence type="ECO:0000256" key="1">
    <source>
        <dbReference type="SAM" id="MobiDB-lite"/>
    </source>
</evidence>
<dbReference type="EMBL" id="MU839828">
    <property type="protein sequence ID" value="KAK1758932.1"/>
    <property type="molecule type" value="Genomic_DNA"/>
</dbReference>
<feature type="region of interest" description="Disordered" evidence="1">
    <location>
        <begin position="83"/>
        <end position="118"/>
    </location>
</feature>
<dbReference type="AlphaFoldDB" id="A0AAJ0BL90"/>
<reference evidence="2" key="1">
    <citation type="submission" date="2023-06" db="EMBL/GenBank/DDBJ databases">
        <title>Genome-scale phylogeny and comparative genomics of the fungal order Sordariales.</title>
        <authorList>
            <consortium name="Lawrence Berkeley National Laboratory"/>
            <person name="Hensen N."/>
            <person name="Bonometti L."/>
            <person name="Westerberg I."/>
            <person name="Brannstrom I.O."/>
            <person name="Guillou S."/>
            <person name="Cros-Aarteil S."/>
            <person name="Calhoun S."/>
            <person name="Haridas S."/>
            <person name="Kuo A."/>
            <person name="Mondo S."/>
            <person name="Pangilinan J."/>
            <person name="Riley R."/>
            <person name="Labutti K."/>
            <person name="Andreopoulos B."/>
            <person name="Lipzen A."/>
            <person name="Chen C."/>
            <person name="Yanf M."/>
            <person name="Daum C."/>
            <person name="Ng V."/>
            <person name="Clum A."/>
            <person name="Steindorff A."/>
            <person name="Ohm R."/>
            <person name="Martin F."/>
            <person name="Silar P."/>
            <person name="Natvig D."/>
            <person name="Lalanne C."/>
            <person name="Gautier V."/>
            <person name="Ament-Velasquez S.L."/>
            <person name="Kruys A."/>
            <person name="Hutchinson M.I."/>
            <person name="Powell A.J."/>
            <person name="Barry K."/>
            <person name="Miller A.N."/>
            <person name="Grigoriev I.V."/>
            <person name="Debuchy R."/>
            <person name="Gladieux P."/>
            <person name="Thoren M.H."/>
            <person name="Johannesson H."/>
        </authorList>
    </citation>
    <scope>NUCLEOTIDE SEQUENCE</scope>
    <source>
        <strain evidence="2">PSN4</strain>
    </source>
</reference>
<proteinExistence type="predicted"/>
<dbReference type="Proteomes" id="UP001239445">
    <property type="component" value="Unassembled WGS sequence"/>
</dbReference>
<accession>A0AAJ0BL90</accession>
<dbReference type="PANTHER" id="PTHR39475">
    <property type="entry name" value="CONIDIATION-SPECIFIC PROTEIN 6"/>
    <property type="match status" value="1"/>
</dbReference>
<feature type="region of interest" description="Disordered" evidence="1">
    <location>
        <begin position="1"/>
        <end position="31"/>
    </location>
</feature>
<organism evidence="2 3">
    <name type="scientific">Echria macrotheca</name>
    <dbReference type="NCBI Taxonomy" id="438768"/>
    <lineage>
        <taxon>Eukaryota</taxon>
        <taxon>Fungi</taxon>
        <taxon>Dikarya</taxon>
        <taxon>Ascomycota</taxon>
        <taxon>Pezizomycotina</taxon>
        <taxon>Sordariomycetes</taxon>
        <taxon>Sordariomycetidae</taxon>
        <taxon>Sordariales</taxon>
        <taxon>Schizotheciaceae</taxon>
        <taxon>Echria</taxon>
    </lineage>
</organism>
<evidence type="ECO:0000313" key="2">
    <source>
        <dbReference type="EMBL" id="KAK1758932.1"/>
    </source>
</evidence>
<feature type="compositionally biased region" description="Basic and acidic residues" evidence="1">
    <location>
        <begin position="106"/>
        <end position="118"/>
    </location>
</feature>
<dbReference type="PANTHER" id="PTHR39475:SF1">
    <property type="entry name" value="CONIDIATION-SPECIFIC PROTEIN 6"/>
    <property type="match status" value="1"/>
</dbReference>
<keyword evidence="3" id="KW-1185">Reference proteome</keyword>
<sequence length="118" mass="13518">MDFTDAQQRNIAQSEIDEAARHSGKNIKGYRPEDQFNAINEMRTEEVRDVSSRMCHREEETDVVPQAQKGQAEAIKKDPTLAATFHGNQPHPGARIDKELQEEDEATVKKKDERKQRS</sequence>
<name>A0AAJ0BL90_9PEZI</name>
<comment type="caution">
    <text evidence="2">The sequence shown here is derived from an EMBL/GenBank/DDBJ whole genome shotgun (WGS) entry which is preliminary data.</text>
</comment>
<feature type="compositionally biased region" description="Polar residues" evidence="1">
    <location>
        <begin position="1"/>
        <end position="13"/>
    </location>
</feature>